<dbReference type="InterPro" id="IPR051785">
    <property type="entry name" value="MMCE/EMCE_epimerase"/>
</dbReference>
<evidence type="ECO:0000313" key="3">
    <source>
        <dbReference type="EMBL" id="OQP52221.1"/>
    </source>
</evidence>
<evidence type="ECO:0000259" key="2">
    <source>
        <dbReference type="PROSITE" id="PS51819"/>
    </source>
</evidence>
<dbReference type="InterPro" id="IPR037523">
    <property type="entry name" value="VOC_core"/>
</dbReference>
<evidence type="ECO:0000256" key="1">
    <source>
        <dbReference type="ARBA" id="ARBA00022723"/>
    </source>
</evidence>
<keyword evidence="1" id="KW-0479">Metal-binding</keyword>
<organism evidence="3 4">
    <name type="scientific">Niastella koreensis</name>
    <dbReference type="NCBI Taxonomy" id="354356"/>
    <lineage>
        <taxon>Bacteria</taxon>
        <taxon>Pseudomonadati</taxon>
        <taxon>Bacteroidota</taxon>
        <taxon>Chitinophagia</taxon>
        <taxon>Chitinophagales</taxon>
        <taxon>Chitinophagaceae</taxon>
        <taxon>Niastella</taxon>
    </lineage>
</organism>
<dbReference type="PROSITE" id="PS51819">
    <property type="entry name" value="VOC"/>
    <property type="match status" value="1"/>
</dbReference>
<proteinExistence type="predicted"/>
<evidence type="ECO:0000313" key="4">
    <source>
        <dbReference type="Proteomes" id="UP000192277"/>
    </source>
</evidence>
<comment type="caution">
    <text evidence="3">The sequence shown here is derived from an EMBL/GenBank/DDBJ whole genome shotgun (WGS) entry which is preliminary data.</text>
</comment>
<dbReference type="RefSeq" id="WP_014220265.1">
    <property type="nucleotide sequence ID" value="NZ_LWBO01000004.1"/>
</dbReference>
<dbReference type="SUPFAM" id="SSF54593">
    <property type="entry name" value="Glyoxalase/Bleomycin resistance protein/Dihydroxybiphenyl dioxygenase"/>
    <property type="match status" value="1"/>
</dbReference>
<dbReference type="EMBL" id="LWBO01000004">
    <property type="protein sequence ID" value="OQP52221.1"/>
    <property type="molecule type" value="Genomic_DNA"/>
</dbReference>
<gene>
    <name evidence="3" type="ORF">A4D02_23795</name>
</gene>
<protein>
    <submittedName>
        <fullName evidence="3">Glyoxalase</fullName>
    </submittedName>
</protein>
<name>A0ABX3P0G3_9BACT</name>
<dbReference type="InterPro" id="IPR004360">
    <property type="entry name" value="Glyas_Fos-R_dOase_dom"/>
</dbReference>
<sequence length="134" mass="14553">MEPQSATHKQVVAVRYIVKDIDSSVAFYTRLLGFEVRLQVKGAFAHLTLGDLQLFINQPGAGGAGQSMPDGTVPTPGGWNRFQIQVSNLEHVYDRLKSSGAAFRNEIVMGVGGKQVLLIDPSGNLIELFEPAQQ</sequence>
<accession>A0ABX3P0G3</accession>
<dbReference type="PANTHER" id="PTHR43048">
    <property type="entry name" value="METHYLMALONYL-COA EPIMERASE"/>
    <property type="match status" value="1"/>
</dbReference>
<dbReference type="Proteomes" id="UP000192277">
    <property type="component" value="Unassembled WGS sequence"/>
</dbReference>
<keyword evidence="4" id="KW-1185">Reference proteome</keyword>
<reference evidence="3 4" key="1">
    <citation type="submission" date="2016-04" db="EMBL/GenBank/DDBJ databases">
        <authorList>
            <person name="Chen L."/>
            <person name="Zhuang W."/>
            <person name="Wang G."/>
        </authorList>
    </citation>
    <scope>NUCLEOTIDE SEQUENCE [LARGE SCALE GENOMIC DNA]</scope>
    <source>
        <strain evidence="4">GR20</strain>
    </source>
</reference>
<dbReference type="InterPro" id="IPR029068">
    <property type="entry name" value="Glyas_Bleomycin-R_OHBP_Dase"/>
</dbReference>
<feature type="domain" description="VOC" evidence="2">
    <location>
        <begin position="10"/>
        <end position="131"/>
    </location>
</feature>
<dbReference type="Pfam" id="PF00903">
    <property type="entry name" value="Glyoxalase"/>
    <property type="match status" value="1"/>
</dbReference>
<dbReference type="Gene3D" id="3.10.180.10">
    <property type="entry name" value="2,3-Dihydroxybiphenyl 1,2-Dioxygenase, domain 1"/>
    <property type="match status" value="1"/>
</dbReference>
<dbReference type="PANTHER" id="PTHR43048:SF4">
    <property type="entry name" value="RING-CLEAVING DIOXYGENASE-RELATED"/>
    <property type="match status" value="1"/>
</dbReference>
<dbReference type="CDD" id="cd06587">
    <property type="entry name" value="VOC"/>
    <property type="match status" value="1"/>
</dbReference>